<protein>
    <recommendedName>
        <fullName evidence="5">B30.2/SPRY domain-containing protein</fullName>
    </recommendedName>
</protein>
<evidence type="ECO:0000259" key="5">
    <source>
        <dbReference type="PROSITE" id="PS50188"/>
    </source>
</evidence>
<dbReference type="CDD" id="cd12883">
    <property type="entry name" value="SPRY_RING"/>
    <property type="match status" value="1"/>
</dbReference>
<dbReference type="GO" id="GO:0008270">
    <property type="term" value="F:zinc ion binding"/>
    <property type="evidence" value="ECO:0007669"/>
    <property type="project" value="UniProtKB-KW"/>
</dbReference>
<dbReference type="PANTHER" id="PTHR13363:SF6">
    <property type="entry name" value="RING FINGER AND SPRY DOMAIN-CONTAINING PROTEIN 1"/>
    <property type="match status" value="1"/>
</dbReference>
<dbReference type="OrthoDB" id="10017393at2759"/>
<dbReference type="Proteomes" id="UP000729913">
    <property type="component" value="Unassembled WGS sequence"/>
</dbReference>
<dbReference type="AlphaFoldDB" id="A0A8J5QXW0"/>
<keyword evidence="3" id="KW-0862">Zinc</keyword>
<feature type="region of interest" description="Disordered" evidence="4">
    <location>
        <begin position="9"/>
        <end position="41"/>
    </location>
</feature>
<evidence type="ECO:0000256" key="1">
    <source>
        <dbReference type="ARBA" id="ARBA00022723"/>
    </source>
</evidence>
<organism evidence="6 7">
    <name type="scientific">Cotesia typhae</name>
    <dbReference type="NCBI Taxonomy" id="2053667"/>
    <lineage>
        <taxon>Eukaryota</taxon>
        <taxon>Metazoa</taxon>
        <taxon>Ecdysozoa</taxon>
        <taxon>Arthropoda</taxon>
        <taxon>Hexapoda</taxon>
        <taxon>Insecta</taxon>
        <taxon>Pterygota</taxon>
        <taxon>Neoptera</taxon>
        <taxon>Endopterygota</taxon>
        <taxon>Hymenoptera</taxon>
        <taxon>Apocrita</taxon>
        <taxon>Ichneumonoidea</taxon>
        <taxon>Braconidae</taxon>
        <taxon>Microgastrinae</taxon>
        <taxon>Cotesia</taxon>
    </lineage>
</organism>
<dbReference type="Pfam" id="PF00622">
    <property type="entry name" value="SPRY"/>
    <property type="match status" value="1"/>
</dbReference>
<dbReference type="InterPro" id="IPR045129">
    <property type="entry name" value="RNF123/RKP/RSPRY1"/>
</dbReference>
<gene>
    <name evidence="6" type="ORF">G9C98_006619</name>
</gene>
<evidence type="ECO:0000256" key="3">
    <source>
        <dbReference type="ARBA" id="ARBA00022833"/>
    </source>
</evidence>
<keyword evidence="7" id="KW-1185">Reference proteome</keyword>
<dbReference type="GO" id="GO:0051603">
    <property type="term" value="P:proteolysis involved in protein catabolic process"/>
    <property type="evidence" value="ECO:0007669"/>
    <property type="project" value="TreeGrafter"/>
</dbReference>
<dbReference type="GO" id="GO:0005737">
    <property type="term" value="C:cytoplasm"/>
    <property type="evidence" value="ECO:0007669"/>
    <property type="project" value="TreeGrafter"/>
</dbReference>
<reference evidence="6" key="1">
    <citation type="submission" date="2020-03" db="EMBL/GenBank/DDBJ databases">
        <authorList>
            <person name="Chebbi M.A."/>
            <person name="Drezen J.M."/>
        </authorList>
    </citation>
    <scope>NUCLEOTIDE SEQUENCE</scope>
    <source>
        <tissue evidence="6">Whole body</tissue>
    </source>
</reference>
<sequence length="469" mass="52847">MGACLCKDCPDGQENGNNENDEDTAVPSIDSHAAGDPSPNFKFPTSANIDKLVLETLGVIGGLVDNEQEPPPSMLKLHAIADKEEGWLQVASSMVNVIPMHSPLGPSVITLLLDDCPLPSKETVLKLSHMFQVSQKTGKREDVEPYVVLYSLIALEKFAQTSENKVTIQRRLMEEKEHPLLALEKWVDETHYVRRQVGFSAQWCLDNLFLIEGRKYSHDTVDLTGINVMLNTKDVSEYLKISPNGLEARCDAYTFESVRCTFQVDSGVWYYETLIMTTGVMQIGWATKNSSFLNHEGYGIGDDSYSLSCDGCRRLIWHNARSEKYHDRPPWKAGDVLGCLLDLNKLEIIFYTNGVPLKPCVQVFKTVRTGFFAAASFMSFQQCLFNFGNVPFKYPPADREFMKFNDHATLKPEDKVVLPRHIYLNQLRKLSVREDSCTLGFCQTCPMQLVECPMCRATIEEVAVELDNV</sequence>
<feature type="domain" description="B30.2/SPRY" evidence="5">
    <location>
        <begin position="208"/>
        <end position="392"/>
    </location>
</feature>
<keyword evidence="2" id="KW-0863">Zinc-finger</keyword>
<name>A0A8J5QXW0_9HYME</name>
<evidence type="ECO:0000256" key="2">
    <source>
        <dbReference type="ARBA" id="ARBA00022771"/>
    </source>
</evidence>
<dbReference type="InterPro" id="IPR001870">
    <property type="entry name" value="B30.2/SPRY"/>
</dbReference>
<evidence type="ECO:0000313" key="6">
    <source>
        <dbReference type="EMBL" id="KAG8038292.1"/>
    </source>
</evidence>
<dbReference type="PROSITE" id="PS50188">
    <property type="entry name" value="B302_SPRY"/>
    <property type="match status" value="1"/>
</dbReference>
<evidence type="ECO:0000256" key="4">
    <source>
        <dbReference type="SAM" id="MobiDB-lite"/>
    </source>
</evidence>
<dbReference type="InterPro" id="IPR003877">
    <property type="entry name" value="SPRY_dom"/>
</dbReference>
<dbReference type="EMBL" id="JAAOIC020000044">
    <property type="protein sequence ID" value="KAG8038292.1"/>
    <property type="molecule type" value="Genomic_DNA"/>
</dbReference>
<accession>A0A8J5QXW0</accession>
<evidence type="ECO:0000313" key="7">
    <source>
        <dbReference type="Proteomes" id="UP000729913"/>
    </source>
</evidence>
<proteinExistence type="predicted"/>
<comment type="caution">
    <text evidence="6">The sequence shown here is derived from an EMBL/GenBank/DDBJ whole genome shotgun (WGS) entry which is preliminary data.</text>
</comment>
<reference evidence="6" key="2">
    <citation type="submission" date="2021-04" db="EMBL/GenBank/DDBJ databases">
        <title>Genome-wide patterns of bracovirus chromosomal integration into multiple host tissues during parasitism.</title>
        <authorList>
            <person name="Chebbi M.A.C."/>
        </authorList>
    </citation>
    <scope>NUCLEOTIDE SEQUENCE</scope>
    <source>
        <tissue evidence="6">Whole body</tissue>
    </source>
</reference>
<keyword evidence="1" id="KW-0479">Metal-binding</keyword>
<dbReference type="InterPro" id="IPR035774">
    <property type="entry name" value="SPRY_RSPRY1"/>
</dbReference>
<dbReference type="PANTHER" id="PTHR13363">
    <property type="entry name" value="RING FINGER AND SRY DOMAIN-CONTAINING"/>
    <property type="match status" value="1"/>
</dbReference>
<dbReference type="GO" id="GO:0004842">
    <property type="term" value="F:ubiquitin-protein transferase activity"/>
    <property type="evidence" value="ECO:0007669"/>
    <property type="project" value="InterPro"/>
</dbReference>
<dbReference type="SMART" id="SM00449">
    <property type="entry name" value="SPRY"/>
    <property type="match status" value="1"/>
</dbReference>